<dbReference type="AlphaFoldDB" id="A0A2R4P0H9"/>
<keyword evidence="2" id="KW-0732">Signal</keyword>
<dbReference type="GO" id="GO:0003677">
    <property type="term" value="F:DNA binding"/>
    <property type="evidence" value="ECO:0007669"/>
    <property type="project" value="InterPro"/>
</dbReference>
<feature type="signal peptide" evidence="2">
    <location>
        <begin position="1"/>
        <end position="17"/>
    </location>
</feature>
<dbReference type="Gene3D" id="1.10.150.320">
    <property type="entry name" value="Photosystem II 12 kDa extrinsic protein"/>
    <property type="match status" value="1"/>
</dbReference>
<evidence type="ECO:0000313" key="4">
    <source>
        <dbReference type="EMBL" id="AVX44185.1"/>
    </source>
</evidence>
<proteinExistence type="predicted"/>
<feature type="chain" id="PRO_5015343585" evidence="2">
    <location>
        <begin position="18"/>
        <end position="173"/>
    </location>
</feature>
<dbReference type="RefSeq" id="WP_107916830.1">
    <property type="nucleotide sequence ID" value="NZ_CP021642.1"/>
</dbReference>
<organism evidence="4 5">
    <name type="scientific">Campylobacter concisus</name>
    <dbReference type="NCBI Taxonomy" id="199"/>
    <lineage>
        <taxon>Bacteria</taxon>
        <taxon>Pseudomonadati</taxon>
        <taxon>Campylobacterota</taxon>
        <taxon>Epsilonproteobacteria</taxon>
        <taxon>Campylobacterales</taxon>
        <taxon>Campylobacteraceae</taxon>
        <taxon>Campylobacter</taxon>
    </lineage>
</organism>
<reference evidence="4 5" key="1">
    <citation type="journal article" date="2018" name="Emerg. Microbes Infect.">
        <title>Genomic analysis of oral Campylobacter concisus strains identified a potential bacterial molecular marker associated with active Crohn's disease.</title>
        <authorList>
            <person name="Liu F."/>
            <person name="Ma R."/>
            <person name="Tay C.Y.A."/>
            <person name="Octavia S."/>
            <person name="Lan R."/>
            <person name="Chung H.K.L."/>
            <person name="Riordan S.M."/>
            <person name="Grimm M.C."/>
            <person name="Leong R.W."/>
            <person name="Tanaka M.M."/>
            <person name="Connor S."/>
            <person name="Zhang L."/>
        </authorList>
    </citation>
    <scope>NUCLEOTIDE SEQUENCE [LARGE SCALE GENOMIC DNA]</scope>
    <source>
        <strain evidence="4 5">P2CDO4</strain>
    </source>
</reference>
<evidence type="ECO:0000256" key="1">
    <source>
        <dbReference type="SAM" id="MobiDB-lite"/>
    </source>
</evidence>
<evidence type="ECO:0000259" key="3">
    <source>
        <dbReference type="SMART" id="SM00278"/>
    </source>
</evidence>
<feature type="domain" description="Helix-hairpin-helix DNA-binding motif class 1" evidence="3">
    <location>
        <begin position="56"/>
        <end position="75"/>
    </location>
</feature>
<name>A0A2R4P0H9_9BACT</name>
<accession>A0A2R4P0H9</accession>
<gene>
    <name evidence="4" type="ORF">CCS77_1124</name>
</gene>
<dbReference type="SUPFAM" id="SSF47781">
    <property type="entry name" value="RuvA domain 2-like"/>
    <property type="match status" value="1"/>
</dbReference>
<evidence type="ECO:0000313" key="5">
    <source>
        <dbReference type="Proteomes" id="UP000241854"/>
    </source>
</evidence>
<dbReference type="PANTHER" id="PTHR21180">
    <property type="entry name" value="ENDONUCLEASE/EXONUCLEASE/PHOSPHATASE FAMILY DOMAIN-CONTAINING PROTEIN 1"/>
    <property type="match status" value="1"/>
</dbReference>
<evidence type="ECO:0000256" key="2">
    <source>
        <dbReference type="SAM" id="SignalP"/>
    </source>
</evidence>
<dbReference type="InterPro" id="IPR004509">
    <property type="entry name" value="Competence_ComEA_HhH"/>
</dbReference>
<protein>
    <submittedName>
        <fullName evidence="4">Late competence protein ComEA, DNA receptor</fullName>
    </submittedName>
</protein>
<feature type="compositionally biased region" description="Basic and acidic residues" evidence="1">
    <location>
        <begin position="83"/>
        <end position="111"/>
    </location>
</feature>
<dbReference type="GO" id="GO:0006281">
    <property type="term" value="P:DNA repair"/>
    <property type="evidence" value="ECO:0007669"/>
    <property type="project" value="InterPro"/>
</dbReference>
<sequence>MKKILISLAAIASLAMAAINLNTATKEELMSLDGIGSAKADAIIEYRKANKFNSIDDLKNVNGIGDKTFDNLKGEISTTGKSEVSEKAKASKKKMDEVKDEMKDKISDKKDKFKKKASKTKEELTSSKEDETSMGEKAKDEKDKVVDKVKEKKEKAASKAKSKKEKLKEKLEK</sequence>
<keyword evidence="4" id="KW-0675">Receptor</keyword>
<dbReference type="EMBL" id="CP021642">
    <property type="protein sequence ID" value="AVX44185.1"/>
    <property type="molecule type" value="Genomic_DNA"/>
</dbReference>
<dbReference type="SMART" id="SM00278">
    <property type="entry name" value="HhH1"/>
    <property type="match status" value="2"/>
</dbReference>
<dbReference type="Pfam" id="PF12836">
    <property type="entry name" value="HHH_3"/>
    <property type="match status" value="1"/>
</dbReference>
<dbReference type="GO" id="GO:0015627">
    <property type="term" value="C:type II protein secretion system complex"/>
    <property type="evidence" value="ECO:0007669"/>
    <property type="project" value="TreeGrafter"/>
</dbReference>
<dbReference type="NCBIfam" id="TIGR00426">
    <property type="entry name" value="competence protein ComEA helix-hairpin-helix repeat region"/>
    <property type="match status" value="1"/>
</dbReference>
<dbReference type="GO" id="GO:0015628">
    <property type="term" value="P:protein secretion by the type II secretion system"/>
    <property type="evidence" value="ECO:0007669"/>
    <property type="project" value="TreeGrafter"/>
</dbReference>
<dbReference type="InterPro" id="IPR003583">
    <property type="entry name" value="Hlx-hairpin-Hlx_DNA-bd_motif"/>
</dbReference>
<feature type="compositionally biased region" description="Basic and acidic residues" evidence="1">
    <location>
        <begin position="119"/>
        <end position="157"/>
    </location>
</feature>
<dbReference type="Proteomes" id="UP000241854">
    <property type="component" value="Chromosome"/>
</dbReference>
<feature type="region of interest" description="Disordered" evidence="1">
    <location>
        <begin position="69"/>
        <end position="173"/>
    </location>
</feature>
<dbReference type="PANTHER" id="PTHR21180:SF32">
    <property type="entry name" value="ENDONUCLEASE_EXONUCLEASE_PHOSPHATASE FAMILY DOMAIN-CONTAINING PROTEIN 1"/>
    <property type="match status" value="1"/>
</dbReference>
<dbReference type="InterPro" id="IPR010994">
    <property type="entry name" value="RuvA_2-like"/>
</dbReference>
<dbReference type="InterPro" id="IPR051675">
    <property type="entry name" value="Endo/Exo/Phosphatase_dom_1"/>
</dbReference>
<feature type="domain" description="Helix-hairpin-helix DNA-binding motif class 1" evidence="3">
    <location>
        <begin position="27"/>
        <end position="46"/>
    </location>
</feature>